<keyword evidence="7" id="KW-1185">Reference proteome</keyword>
<reference evidence="6 7" key="1">
    <citation type="submission" date="2024-03" db="EMBL/GenBank/DDBJ databases">
        <title>Human intestinal bacterial collection.</title>
        <authorList>
            <person name="Pauvert C."/>
            <person name="Hitch T.C.A."/>
            <person name="Clavel T."/>
        </authorList>
    </citation>
    <scope>NUCLEOTIDE SEQUENCE [LARGE SCALE GENOMIC DNA]</scope>
    <source>
        <strain evidence="6 7">CLA-KB-H122</strain>
    </source>
</reference>
<dbReference type="Gene3D" id="3.30.1330.130">
    <property type="match status" value="1"/>
</dbReference>
<evidence type="ECO:0000256" key="1">
    <source>
        <dbReference type="ARBA" id="ARBA00022801"/>
    </source>
</evidence>
<dbReference type="SUPFAM" id="SSF143555">
    <property type="entry name" value="FwdE-like"/>
    <property type="match status" value="1"/>
</dbReference>
<name>A0ABV1GUC6_9BACT</name>
<dbReference type="Gene3D" id="3.90.245.10">
    <property type="entry name" value="Ribonucleoside hydrolase-like"/>
    <property type="match status" value="1"/>
</dbReference>
<dbReference type="Pfam" id="PF01156">
    <property type="entry name" value="IU_nuc_hydro"/>
    <property type="match status" value="1"/>
</dbReference>
<dbReference type="InterPro" id="IPR023186">
    <property type="entry name" value="IUNH"/>
</dbReference>
<evidence type="ECO:0000256" key="3">
    <source>
        <dbReference type="SAM" id="SignalP"/>
    </source>
</evidence>
<evidence type="ECO:0000259" key="5">
    <source>
        <dbReference type="Pfam" id="PF02663"/>
    </source>
</evidence>
<organism evidence="6 7">
    <name type="scientific">Alistipes intestinihominis</name>
    <dbReference type="NCBI Taxonomy" id="3133172"/>
    <lineage>
        <taxon>Bacteria</taxon>
        <taxon>Pseudomonadati</taxon>
        <taxon>Bacteroidota</taxon>
        <taxon>Bacteroidia</taxon>
        <taxon>Bacteroidales</taxon>
        <taxon>Rikenellaceae</taxon>
        <taxon>Alistipes</taxon>
    </lineage>
</organism>
<keyword evidence="1 6" id="KW-0378">Hydrolase</keyword>
<dbReference type="RefSeq" id="WP_276715240.1">
    <property type="nucleotide sequence ID" value="NZ_JBBMFL010000003.1"/>
</dbReference>
<dbReference type="Proteomes" id="UP001460202">
    <property type="component" value="Unassembled WGS sequence"/>
</dbReference>
<dbReference type="InterPro" id="IPR003814">
    <property type="entry name" value="FmdEsu_dom"/>
</dbReference>
<gene>
    <name evidence="6" type="ORF">WMO46_03390</name>
</gene>
<feature type="signal peptide" evidence="3">
    <location>
        <begin position="1"/>
        <end position="26"/>
    </location>
</feature>
<dbReference type="GO" id="GO:0016787">
    <property type="term" value="F:hydrolase activity"/>
    <property type="evidence" value="ECO:0007669"/>
    <property type="project" value="UniProtKB-KW"/>
</dbReference>
<sequence>MTIRPYFFRRGLLAVILSVLLAPCHAHSGKARFHAVIDTDGAADDLRTLCMLLGNREVEVLAVTTSEGALLPDSAAIRVRALLDSFHHEGVPVGAGRAANAPAPIWRAHSEAVDWGDAAAAATAGAGFPAAPALIAETLGEEEEKVVFIALGALTNLCDVLRENPASGARIDRVVWYNSRTGPLSGANFETDSAAARYVLASGVPVTVVSANPACPVVVTPALIDSVAAVPNVYARKIAATHRTPPLAKLVGERHLEAWDDLVALWLFAPELFSSRKLSGTVQACELSDKVPAEEVQTRLTAILRGKPDSESRVFYGFPVRHALYAADVVPIIDSAIARHGVSEWRAGVLTNELHGHLGIYATIGVKMGIRAREYFNIGVDDILVTTYAGHNPPISCMNDGLQVGTGASVGHGLITVAENVTPRPEARFTFKNKTVRLVLKPGYADRIRRDVKRGIELYGNLTEPYWQYVRALALQYWLDFDRHEIFDMYVGENTP</sequence>
<dbReference type="EMBL" id="JBBMFL010000003">
    <property type="protein sequence ID" value="MEQ2543995.1"/>
    <property type="molecule type" value="Genomic_DNA"/>
</dbReference>
<dbReference type="PANTHER" id="PTHR12304:SF46">
    <property type="entry name" value="INOSINE-ADENOSINE-GUANOSINE-NUCLEOSIDE HYDROLASE"/>
    <property type="match status" value="1"/>
</dbReference>
<keyword evidence="2" id="KW-0326">Glycosidase</keyword>
<evidence type="ECO:0000256" key="2">
    <source>
        <dbReference type="ARBA" id="ARBA00023295"/>
    </source>
</evidence>
<feature type="domain" description="Inosine/uridine-preferring nucleoside hydrolase" evidence="4">
    <location>
        <begin position="36"/>
        <end position="284"/>
    </location>
</feature>
<dbReference type="InterPro" id="IPR036452">
    <property type="entry name" value="Ribo_hydro-like"/>
</dbReference>
<evidence type="ECO:0000313" key="7">
    <source>
        <dbReference type="Proteomes" id="UP001460202"/>
    </source>
</evidence>
<evidence type="ECO:0000259" key="4">
    <source>
        <dbReference type="Pfam" id="PF01156"/>
    </source>
</evidence>
<dbReference type="InterPro" id="IPR001910">
    <property type="entry name" value="Inosine/uridine_hydrolase_dom"/>
</dbReference>
<accession>A0ABV1GUC6</accession>
<keyword evidence="3" id="KW-0732">Signal</keyword>
<feature type="chain" id="PRO_5046160617" evidence="3">
    <location>
        <begin position="27"/>
        <end position="496"/>
    </location>
</feature>
<evidence type="ECO:0000313" key="6">
    <source>
        <dbReference type="EMBL" id="MEQ2543995.1"/>
    </source>
</evidence>
<proteinExistence type="predicted"/>
<feature type="domain" description="Formylmethanofuran dehydrogenase subunit E" evidence="5">
    <location>
        <begin position="355"/>
        <end position="453"/>
    </location>
</feature>
<dbReference type="PANTHER" id="PTHR12304">
    <property type="entry name" value="INOSINE-URIDINE PREFERRING NUCLEOSIDE HYDROLASE"/>
    <property type="match status" value="1"/>
</dbReference>
<dbReference type="Pfam" id="PF02663">
    <property type="entry name" value="FmdE"/>
    <property type="match status" value="1"/>
</dbReference>
<protein>
    <submittedName>
        <fullName evidence="6">Nucleoside hydrolase</fullName>
    </submittedName>
</protein>
<comment type="caution">
    <text evidence="6">The sequence shown here is derived from an EMBL/GenBank/DDBJ whole genome shotgun (WGS) entry which is preliminary data.</text>
</comment>
<dbReference type="SUPFAM" id="SSF53590">
    <property type="entry name" value="Nucleoside hydrolase"/>
    <property type="match status" value="1"/>
</dbReference>